<dbReference type="HOGENOM" id="CLU_006229_4_3_4"/>
<keyword evidence="1" id="KW-0548">Nucleotidyltransferase</keyword>
<proteinExistence type="predicted"/>
<dbReference type="RefSeq" id="WP_015389100.1">
    <property type="nucleotide sequence ID" value="NC_020283.1"/>
</dbReference>
<dbReference type="Pfam" id="PF13177">
    <property type="entry name" value="DNA_pol3_delta2"/>
    <property type="match status" value="1"/>
</dbReference>
<dbReference type="EMBL" id="CP003804">
    <property type="protein sequence ID" value="AGF47630.1"/>
    <property type="molecule type" value="Genomic_DNA"/>
</dbReference>
<dbReference type="InterPro" id="IPR027417">
    <property type="entry name" value="P-loop_NTPase"/>
</dbReference>
<sequence length="344" mass="40047">MIENSFFPWQIEIANKYLKNSDKVHHAIILYGLKGIGKFEFSTAFAASFLCENYDSKFACQKCTSCNLIEKNNHPDFKLLMPNSIADEKKIIISTSFDEKKNISHISNEIRINQIRDIIPWINVKSYRNNKKIVIIYKADNLNIISSNALLKMLEEPSDDVFFLIVSDCLDKLLPTIVSRCQILHLPIPDYQISLSWLKNNNLDNPNHWLSFSSNAPIDALRYSSHRKNPCPSWVYEFLQLLSNNLDIHIYSLLESYPDDIPINELIDIFQKLFFDLVLVSYKITPKYFIDLKNILDKLSIRTSTDSLINNFIWLNKKKKLSDQQVNKKIFLNNILNNVITSFK</sequence>
<dbReference type="EC" id="2.7.7.7" evidence="1"/>
<dbReference type="KEGG" id="kct:CDEE_0603"/>
<keyword evidence="2" id="KW-1185">Reference proteome</keyword>
<gene>
    <name evidence="1" type="ORF">CDEE_0603</name>
</gene>
<dbReference type="eggNOG" id="COG0470">
    <property type="taxonomic scope" value="Bacteria"/>
</dbReference>
<dbReference type="SUPFAM" id="SSF52540">
    <property type="entry name" value="P-loop containing nucleoside triphosphate hydrolases"/>
    <property type="match status" value="1"/>
</dbReference>
<protein>
    <submittedName>
        <fullName evidence="1">DNA polymerase III subunit delta</fullName>
        <ecNumber evidence="1">2.7.7.7</ecNumber>
    </submittedName>
</protein>
<dbReference type="PANTHER" id="PTHR11669:SF8">
    <property type="entry name" value="DNA POLYMERASE III SUBUNIT DELTA"/>
    <property type="match status" value="1"/>
</dbReference>
<dbReference type="GO" id="GO:0003887">
    <property type="term" value="F:DNA-directed DNA polymerase activity"/>
    <property type="evidence" value="ECO:0007669"/>
    <property type="project" value="UniProtKB-EC"/>
</dbReference>
<dbReference type="Proteomes" id="UP000011686">
    <property type="component" value="Chromosome"/>
</dbReference>
<evidence type="ECO:0000313" key="1">
    <source>
        <dbReference type="EMBL" id="AGF47630.1"/>
    </source>
</evidence>
<dbReference type="PATRIC" id="fig|1208918.3.peg.329"/>
<reference evidence="1 2" key="1">
    <citation type="journal article" date="2013" name="Genome Biol. Evol.">
        <title>Genome evolution and phylogenomic analysis of candidatus kinetoplastibacterium, the betaproteobacterial endosymbionts of strigomonas and angomonas.</title>
        <authorList>
            <person name="Alves J.M."/>
            <person name="Serrano M.G."/>
            <person name="Maia da Silva F."/>
            <person name="Voegtly L.J."/>
            <person name="Matveyev A.V."/>
            <person name="Teixeira M.M."/>
            <person name="Camargo E.P."/>
            <person name="Buck G.A."/>
        </authorList>
    </citation>
    <scope>NUCLEOTIDE SEQUENCE [LARGE SCALE GENOMIC DNA]</scope>
    <source>
        <strain evidence="1 2">TCC036E</strain>
    </source>
</reference>
<dbReference type="Gene3D" id="3.40.50.300">
    <property type="entry name" value="P-loop containing nucleotide triphosphate hydrolases"/>
    <property type="match status" value="1"/>
</dbReference>
<name>M1M694_9PROT</name>
<dbReference type="STRING" id="1208918.CDEE_0603"/>
<dbReference type="InterPro" id="IPR050238">
    <property type="entry name" value="DNA_Rep/Repair_Clamp_Loader"/>
</dbReference>
<organism evidence="1 2">
    <name type="scientific">Candidatus Kinetoplastidibacterium crithidiae TCC036E</name>
    <dbReference type="NCBI Taxonomy" id="1208918"/>
    <lineage>
        <taxon>Bacteria</taxon>
        <taxon>Pseudomonadati</taxon>
        <taxon>Pseudomonadota</taxon>
        <taxon>Betaproteobacteria</taxon>
        <taxon>Candidatus Kinetoplastidibacterium</taxon>
    </lineage>
</organism>
<dbReference type="GO" id="GO:0006261">
    <property type="term" value="P:DNA-templated DNA replication"/>
    <property type="evidence" value="ECO:0007669"/>
    <property type="project" value="TreeGrafter"/>
</dbReference>
<dbReference type="AlphaFoldDB" id="M1M694"/>
<evidence type="ECO:0000313" key="2">
    <source>
        <dbReference type="Proteomes" id="UP000011686"/>
    </source>
</evidence>
<dbReference type="PANTHER" id="PTHR11669">
    <property type="entry name" value="REPLICATION FACTOR C / DNA POLYMERASE III GAMMA-TAU SUBUNIT"/>
    <property type="match status" value="1"/>
</dbReference>
<keyword evidence="1" id="KW-0808">Transferase</keyword>
<accession>M1M694</accession>
<dbReference type="GO" id="GO:0009360">
    <property type="term" value="C:DNA polymerase III complex"/>
    <property type="evidence" value="ECO:0007669"/>
    <property type="project" value="TreeGrafter"/>
</dbReference>